<feature type="non-terminal residue" evidence="6">
    <location>
        <position position="246"/>
    </location>
</feature>
<accession>X0YBS0</accession>
<reference evidence="6" key="1">
    <citation type="journal article" date="2014" name="Front. Microbiol.">
        <title>High frequency of phylogenetically diverse reductive dehalogenase-homologous genes in deep subseafloor sedimentary metagenomes.</title>
        <authorList>
            <person name="Kawai M."/>
            <person name="Futagami T."/>
            <person name="Toyoda A."/>
            <person name="Takaki Y."/>
            <person name="Nishi S."/>
            <person name="Hori S."/>
            <person name="Arai W."/>
            <person name="Tsubouchi T."/>
            <person name="Morono Y."/>
            <person name="Uchiyama I."/>
            <person name="Ito T."/>
            <person name="Fujiyama A."/>
            <person name="Inagaki F."/>
            <person name="Takami H."/>
        </authorList>
    </citation>
    <scope>NUCLEOTIDE SEQUENCE</scope>
    <source>
        <strain evidence="6">Expedition CK06-06</strain>
    </source>
</reference>
<dbReference type="EMBL" id="BARS01046910">
    <property type="protein sequence ID" value="GAG34281.1"/>
    <property type="molecule type" value="Genomic_DNA"/>
</dbReference>
<dbReference type="InterPro" id="IPR001206">
    <property type="entry name" value="Diacylglycerol_kinase_cat_dom"/>
</dbReference>
<keyword evidence="2" id="KW-0547">Nucleotide-binding</keyword>
<gene>
    <name evidence="6" type="ORF">S01H1_70531</name>
</gene>
<keyword evidence="4" id="KW-0067">ATP-binding</keyword>
<comment type="caution">
    <text evidence="6">The sequence shown here is derived from an EMBL/GenBank/DDBJ whole genome shotgun (WGS) entry which is preliminary data.</text>
</comment>
<dbReference type="InterPro" id="IPR017438">
    <property type="entry name" value="ATP-NAD_kinase_N"/>
</dbReference>
<evidence type="ECO:0000259" key="5">
    <source>
        <dbReference type="PROSITE" id="PS50146"/>
    </source>
</evidence>
<dbReference type="Gene3D" id="3.40.50.10330">
    <property type="entry name" value="Probable inorganic polyphosphate/atp-NAD kinase, domain 1"/>
    <property type="match status" value="1"/>
</dbReference>
<name>X0YBS0_9ZZZZ</name>
<evidence type="ECO:0000313" key="6">
    <source>
        <dbReference type="EMBL" id="GAG34281.1"/>
    </source>
</evidence>
<dbReference type="GO" id="GO:0016301">
    <property type="term" value="F:kinase activity"/>
    <property type="evidence" value="ECO:0007669"/>
    <property type="project" value="UniProtKB-KW"/>
</dbReference>
<dbReference type="InterPro" id="IPR016064">
    <property type="entry name" value="NAD/diacylglycerol_kinase_sf"/>
</dbReference>
<dbReference type="SUPFAM" id="SSF111331">
    <property type="entry name" value="NAD kinase/diacylglycerol kinase-like"/>
    <property type="match status" value="1"/>
</dbReference>
<dbReference type="AlphaFoldDB" id="X0YBS0"/>
<keyword evidence="3" id="KW-0418">Kinase</keyword>
<dbReference type="PANTHER" id="PTHR12358:SF54">
    <property type="entry name" value="SPHINGOSINE KINASE RELATED PROTEIN"/>
    <property type="match status" value="1"/>
</dbReference>
<dbReference type="GO" id="GO:0005524">
    <property type="term" value="F:ATP binding"/>
    <property type="evidence" value="ECO:0007669"/>
    <property type="project" value="UniProtKB-KW"/>
</dbReference>
<dbReference type="PROSITE" id="PS50146">
    <property type="entry name" value="DAGK"/>
    <property type="match status" value="1"/>
</dbReference>
<protein>
    <recommendedName>
        <fullName evidence="5">DAGKc domain-containing protein</fullName>
    </recommendedName>
</protein>
<organism evidence="6">
    <name type="scientific">marine sediment metagenome</name>
    <dbReference type="NCBI Taxonomy" id="412755"/>
    <lineage>
        <taxon>unclassified sequences</taxon>
        <taxon>metagenomes</taxon>
        <taxon>ecological metagenomes</taxon>
    </lineage>
</organism>
<evidence type="ECO:0000256" key="3">
    <source>
        <dbReference type="ARBA" id="ARBA00022777"/>
    </source>
</evidence>
<evidence type="ECO:0000256" key="4">
    <source>
        <dbReference type="ARBA" id="ARBA00022840"/>
    </source>
</evidence>
<sequence>NNNIKYDLFISKSESHLRELAQETAKKYPIIIGVGGDTTFNIIVKEILGHGEKNTFGMIGTGSTNDFVRGLGISKLEAACEAIKRGKVKKIDVGQLKSPGISEPYYFLAALSLGLGATVPQYVNCYNKNHKIVSKTRLLRQTIPGVLGIYDSFSKKKLPIKLSIEYNQIKKEHNVSLLAFLNTPYVANGLNLTPEASPFDGKVDGFILKTPSFFSSFLIGLMSYKGKHIKRKEVELIRTESIKVRP</sequence>
<evidence type="ECO:0000256" key="2">
    <source>
        <dbReference type="ARBA" id="ARBA00022741"/>
    </source>
</evidence>
<proteinExistence type="predicted"/>
<feature type="non-terminal residue" evidence="6">
    <location>
        <position position="1"/>
    </location>
</feature>
<dbReference type="InterPro" id="IPR050187">
    <property type="entry name" value="Lipid_Phosphate_FormReg"/>
</dbReference>
<keyword evidence="1" id="KW-0808">Transferase</keyword>
<dbReference type="Pfam" id="PF19279">
    <property type="entry name" value="YegS_C"/>
    <property type="match status" value="1"/>
</dbReference>
<evidence type="ECO:0000256" key="1">
    <source>
        <dbReference type="ARBA" id="ARBA00022679"/>
    </source>
</evidence>
<dbReference type="PANTHER" id="PTHR12358">
    <property type="entry name" value="SPHINGOSINE KINASE"/>
    <property type="match status" value="1"/>
</dbReference>
<dbReference type="Gene3D" id="2.60.200.40">
    <property type="match status" value="1"/>
</dbReference>
<dbReference type="InterPro" id="IPR045540">
    <property type="entry name" value="YegS/DAGK_C"/>
</dbReference>
<dbReference type="Pfam" id="PF00781">
    <property type="entry name" value="DAGK_cat"/>
    <property type="match status" value="1"/>
</dbReference>
<feature type="domain" description="DAGKc" evidence="5">
    <location>
        <begin position="1"/>
        <end position="100"/>
    </location>
</feature>